<dbReference type="InterPro" id="IPR014085">
    <property type="entry name" value="Allophanate_hydrolase"/>
</dbReference>
<dbReference type="Pfam" id="PF01425">
    <property type="entry name" value="Amidase"/>
    <property type="match status" value="1"/>
</dbReference>
<dbReference type="Gene3D" id="3.90.1300.10">
    <property type="entry name" value="Amidase signature (AS) domain"/>
    <property type="match status" value="1"/>
</dbReference>
<dbReference type="InterPro" id="IPR000120">
    <property type="entry name" value="Amidase"/>
</dbReference>
<feature type="domain" description="Allophanate hydrolase C-terminal" evidence="2">
    <location>
        <begin position="465"/>
        <end position="588"/>
    </location>
</feature>
<gene>
    <name evidence="3" type="ordered locus">DSC_01220</name>
</gene>
<dbReference type="InterPro" id="IPR023631">
    <property type="entry name" value="Amidase_dom"/>
</dbReference>
<evidence type="ECO:0000259" key="1">
    <source>
        <dbReference type="Pfam" id="PF01425"/>
    </source>
</evidence>
<dbReference type="Gene3D" id="1.20.58.1700">
    <property type="match status" value="1"/>
</dbReference>
<evidence type="ECO:0000259" key="2">
    <source>
        <dbReference type="Pfam" id="PF21986"/>
    </source>
</evidence>
<dbReference type="Gene3D" id="3.10.490.10">
    <property type="entry name" value="Gamma-glutamyl cyclotransferase-like"/>
    <property type="match status" value="1"/>
</dbReference>
<dbReference type="NCBIfam" id="NF006043">
    <property type="entry name" value="PRK08186.1"/>
    <property type="match status" value="1"/>
</dbReference>
<proteinExistence type="predicted"/>
<evidence type="ECO:0000313" key="4">
    <source>
        <dbReference type="Proteomes" id="UP000005870"/>
    </source>
</evidence>
<dbReference type="STRING" id="1045855.DSC_01220"/>
<sequence>MQLSINALHGRYRAGALDPATLVAVLRKRITVESASNIWIQTLDEAQLRPYLQALEGRGPDDLPLYGVPFAIKDNIDLTGVPTSAGCPAYAYTPGRHAGVVERLVAAGAVPMGKTNLDQFATGLVGVRSPWGAVANAFDPAYVSGGSSSGSAVAVARGMVTFSLGTDTAGSGRVPAGFNNLLGVKPTPGRWSTRGIVPACRTLDCPSLFALNPDDAARVAAVLDGLDPEDPYSRPGRTAAGRLQRARIGVPGEQQRQFHGDRAYAEQYQCTLERWQLQGHELVEIDLAPLRETAALLYEGPWVAERLLTVQPLLQRDPEAVLPVIRQILAPAQGQSATQVFSAFYRLQELRRQAEQLMAGIDALLLPTAPTHYRIAEVQADPLRLNSHLGHYTNFVNLLDMAALAVPSGFTAAGLPFGTTLIGPAWSDAYLLELAQRQLQAEGFAGGGCFPEPWHCQDRPLPGRVEVVVCGAHLSGMPLNGQLTGRGGQRVAEVRSAPRYRLMALAGGPPQRPGMIRDPERGAAIEMELWSLPLEQFGGFVAEIPAPLGIGKVELEDGRWVCGFICEGIGERGAADITALGGWRQYLAGASR</sequence>
<dbReference type="eggNOG" id="COG0154">
    <property type="taxonomic scope" value="Bacteria"/>
</dbReference>
<dbReference type="RefSeq" id="WP_014159075.1">
    <property type="nucleotide sequence ID" value="NC_016147.2"/>
</dbReference>
<dbReference type="PANTHER" id="PTHR11895:SF169">
    <property type="entry name" value="GLUTAMYL-TRNA(GLN) AMIDOTRANSFERASE"/>
    <property type="match status" value="1"/>
</dbReference>
<protein>
    <submittedName>
        <fullName evidence="3">Allophanate hydrolase</fullName>
    </submittedName>
</protein>
<name>G7UTJ6_PSEUP</name>
<dbReference type="InterPro" id="IPR036928">
    <property type="entry name" value="AS_sf"/>
</dbReference>
<dbReference type="OrthoDB" id="9811471at2"/>
<dbReference type="KEGG" id="psd:DSC_01220"/>
<dbReference type="SUPFAM" id="SSF75304">
    <property type="entry name" value="Amidase signature (AS) enzymes"/>
    <property type="match status" value="1"/>
</dbReference>
<dbReference type="GO" id="GO:0016787">
    <property type="term" value="F:hydrolase activity"/>
    <property type="evidence" value="ECO:0007669"/>
    <property type="project" value="UniProtKB-KW"/>
</dbReference>
<evidence type="ECO:0000313" key="3">
    <source>
        <dbReference type="EMBL" id="AER54897.1"/>
    </source>
</evidence>
<feature type="domain" description="Amidase" evidence="1">
    <location>
        <begin position="24"/>
        <end position="432"/>
    </location>
</feature>
<dbReference type="Pfam" id="PF21986">
    <property type="entry name" value="AH_C"/>
    <property type="match status" value="1"/>
</dbReference>
<dbReference type="AlphaFoldDB" id="G7UTJ6"/>
<keyword evidence="4" id="KW-1185">Reference proteome</keyword>
<reference evidence="3 4" key="1">
    <citation type="journal article" date="2012" name="J. Bacteriol.">
        <title>Complete Genome Sequence of the BTEX-Degrading Bacterium Pseudoxanthomonas spadix BD-a59.</title>
        <authorList>
            <person name="Lee S.H."/>
            <person name="Jin H.M."/>
            <person name="Lee H.J."/>
            <person name="Kim J.M."/>
            <person name="Jeon C.O."/>
        </authorList>
    </citation>
    <scope>NUCLEOTIDE SEQUENCE [LARGE SCALE GENOMIC DNA]</scope>
    <source>
        <strain evidence="3 4">BD-a59</strain>
    </source>
</reference>
<dbReference type="HOGENOM" id="CLU_009600_0_1_6"/>
<dbReference type="PANTHER" id="PTHR11895">
    <property type="entry name" value="TRANSAMIDASE"/>
    <property type="match status" value="1"/>
</dbReference>
<accession>G7UTJ6</accession>
<dbReference type="InterPro" id="IPR053844">
    <property type="entry name" value="AH_C"/>
</dbReference>
<dbReference type="Proteomes" id="UP000005870">
    <property type="component" value="Chromosome"/>
</dbReference>
<keyword evidence="3" id="KW-0378">Hydrolase</keyword>
<dbReference type="NCBIfam" id="TIGR02713">
    <property type="entry name" value="allophanate_hyd"/>
    <property type="match status" value="1"/>
</dbReference>
<dbReference type="EMBL" id="CP003093">
    <property type="protein sequence ID" value="AER54897.1"/>
    <property type="molecule type" value="Genomic_DNA"/>
</dbReference>
<organism evidence="3 4">
    <name type="scientific">Pseudoxanthomonas spadix (strain BD-a59)</name>
    <dbReference type="NCBI Taxonomy" id="1045855"/>
    <lineage>
        <taxon>Bacteria</taxon>
        <taxon>Pseudomonadati</taxon>
        <taxon>Pseudomonadota</taxon>
        <taxon>Gammaproteobacteria</taxon>
        <taxon>Lysobacterales</taxon>
        <taxon>Lysobacteraceae</taxon>
        <taxon>Pseudoxanthomonas</taxon>
    </lineage>
</organism>